<evidence type="ECO:0000313" key="1">
    <source>
        <dbReference type="EMBL" id="MFD1249010.1"/>
    </source>
</evidence>
<name>A0ABW3W1N2_9ACTN</name>
<dbReference type="EMBL" id="JBHTLX010000020">
    <property type="protein sequence ID" value="MFD1249010.1"/>
    <property type="molecule type" value="Genomic_DNA"/>
</dbReference>
<proteinExistence type="predicted"/>
<keyword evidence="2" id="KW-1185">Reference proteome</keyword>
<evidence type="ECO:0008006" key="3">
    <source>
        <dbReference type="Google" id="ProtNLM"/>
    </source>
</evidence>
<reference evidence="2" key="1">
    <citation type="journal article" date="2019" name="Int. J. Syst. Evol. Microbiol.">
        <title>The Global Catalogue of Microorganisms (GCM) 10K type strain sequencing project: providing services to taxonomists for standard genome sequencing and annotation.</title>
        <authorList>
            <consortium name="The Broad Institute Genomics Platform"/>
            <consortium name="The Broad Institute Genome Sequencing Center for Infectious Disease"/>
            <person name="Wu L."/>
            <person name="Ma J."/>
        </authorList>
    </citation>
    <scope>NUCLEOTIDE SEQUENCE [LARGE SCALE GENOMIC DNA]</scope>
    <source>
        <strain evidence="2">CCUG 52478</strain>
    </source>
</reference>
<dbReference type="RefSeq" id="WP_367921978.1">
    <property type="nucleotide sequence ID" value="NZ_BAABAC010000049.1"/>
</dbReference>
<evidence type="ECO:0000313" key="2">
    <source>
        <dbReference type="Proteomes" id="UP001597229"/>
    </source>
</evidence>
<protein>
    <recommendedName>
        <fullName evidence="3">NUDIX hydrolase</fullName>
    </recommendedName>
</protein>
<gene>
    <name evidence="1" type="ORF">ACFQ3F_14510</name>
</gene>
<dbReference type="Proteomes" id="UP001597229">
    <property type="component" value="Unassembled WGS sequence"/>
</dbReference>
<organism evidence="1 2">
    <name type="scientific">Nocardioides ginsengisoli</name>
    <dbReference type="NCBI Taxonomy" id="363868"/>
    <lineage>
        <taxon>Bacteria</taxon>
        <taxon>Bacillati</taxon>
        <taxon>Actinomycetota</taxon>
        <taxon>Actinomycetes</taxon>
        <taxon>Propionibacteriales</taxon>
        <taxon>Nocardioidaceae</taxon>
        <taxon>Nocardioides</taxon>
    </lineage>
</organism>
<comment type="caution">
    <text evidence="1">The sequence shown here is derived from an EMBL/GenBank/DDBJ whole genome shotgun (WGS) entry which is preliminary data.</text>
</comment>
<sequence length="168" mass="18089">MADVRLICSTPAAPWLPPGSTAEAWAGLDCAVPEPSIIVRLLLSRPTHRGSEFFCVPTERGLDLPSLALATGPDRSSTADGLAALASSTHGRGRLEHRCVGYIRNVVPTPDPSYPHPSPWAHVPVFVPAKAVEPTRDGVWRTLDAARAELSARHWWPIVEHDLTPAAT</sequence>
<accession>A0ABW3W1N2</accession>